<evidence type="ECO:0000256" key="1">
    <source>
        <dbReference type="ARBA" id="ARBA00004685"/>
    </source>
</evidence>
<dbReference type="AlphaFoldDB" id="A0A7H8REB1"/>
<dbReference type="Proteomes" id="UP000509510">
    <property type="component" value="Chromosome VI"/>
</dbReference>
<dbReference type="PANTHER" id="PTHR33365">
    <property type="entry name" value="YALI0B05434P"/>
    <property type="match status" value="1"/>
</dbReference>
<dbReference type="RefSeq" id="XP_035350995.1">
    <property type="nucleotide sequence ID" value="XM_035495102.1"/>
</dbReference>
<comment type="similarity">
    <text evidence="2">Belongs to the ustYa family.</text>
</comment>
<dbReference type="GeneID" id="55999474"/>
<evidence type="ECO:0008006" key="5">
    <source>
        <dbReference type="Google" id="ProtNLM"/>
    </source>
</evidence>
<name>A0A7H8REB1_TALRU</name>
<dbReference type="PANTHER" id="PTHR33365:SF4">
    <property type="entry name" value="CYCLOCHLOROTINE BIOSYNTHESIS PROTEIN O"/>
    <property type="match status" value="1"/>
</dbReference>
<proteinExistence type="inferred from homology"/>
<dbReference type="KEGG" id="trg:TRUGW13939_11998"/>
<sequence>MSFDSEPSQRAAFLKNEVEEEFDSLSLPHRRWNKAKQCILLRTSSWPWVLSTMVFACTTALLLLRTWTATEHHAGRLPCDDDPGGLPVALGVGNKRISMEFTGGLTYNSSGSLIAEYVPGQRRWSGKPSPTMDEAWEDLEEFWVVLLDGEEADNVRGKTLLQDGYWVTGLDVMHQMHCLDSLRRLIYPDYYPRKGSPRNWELHINHCVDYLRQAITCHGDTNPVRYKWHDGINSWGPDFATSRYCPRVMDDLVEWSEARTPKARAGTKGKERTVTNGVVVADMEEEGNKLDLEAGRSHHHGR</sequence>
<evidence type="ECO:0000313" key="4">
    <source>
        <dbReference type="Proteomes" id="UP000509510"/>
    </source>
</evidence>
<evidence type="ECO:0000313" key="3">
    <source>
        <dbReference type="EMBL" id="QKX64822.1"/>
    </source>
</evidence>
<dbReference type="InterPro" id="IPR021765">
    <property type="entry name" value="UstYa-like"/>
</dbReference>
<accession>A0A7H8REB1</accession>
<comment type="pathway">
    <text evidence="1">Mycotoxin biosynthesis.</text>
</comment>
<keyword evidence="4" id="KW-1185">Reference proteome</keyword>
<gene>
    <name evidence="3" type="ORF">TRUGW13939_11998</name>
</gene>
<evidence type="ECO:0000256" key="2">
    <source>
        <dbReference type="ARBA" id="ARBA00035112"/>
    </source>
</evidence>
<reference evidence="4" key="1">
    <citation type="submission" date="2020-06" db="EMBL/GenBank/DDBJ databases">
        <title>A chromosome-scale genome assembly of Talaromyces rugulosus W13939.</title>
        <authorList>
            <person name="Wang B."/>
            <person name="Guo L."/>
            <person name="Ye K."/>
            <person name="Wang L."/>
        </authorList>
    </citation>
    <scope>NUCLEOTIDE SEQUENCE [LARGE SCALE GENOMIC DNA]</scope>
    <source>
        <strain evidence="4">W13939</strain>
    </source>
</reference>
<protein>
    <recommendedName>
        <fullName evidence="5">DUF3328 domain-containing protein</fullName>
    </recommendedName>
</protein>
<dbReference type="EMBL" id="CP055903">
    <property type="protein sequence ID" value="QKX64822.1"/>
    <property type="molecule type" value="Genomic_DNA"/>
</dbReference>
<dbReference type="OrthoDB" id="3687641at2759"/>
<dbReference type="Pfam" id="PF11807">
    <property type="entry name" value="UstYa"/>
    <property type="match status" value="1"/>
</dbReference>
<dbReference type="GO" id="GO:0043386">
    <property type="term" value="P:mycotoxin biosynthetic process"/>
    <property type="evidence" value="ECO:0007669"/>
    <property type="project" value="InterPro"/>
</dbReference>
<organism evidence="3 4">
    <name type="scientific">Talaromyces rugulosus</name>
    <name type="common">Penicillium rugulosum</name>
    <dbReference type="NCBI Taxonomy" id="121627"/>
    <lineage>
        <taxon>Eukaryota</taxon>
        <taxon>Fungi</taxon>
        <taxon>Dikarya</taxon>
        <taxon>Ascomycota</taxon>
        <taxon>Pezizomycotina</taxon>
        <taxon>Eurotiomycetes</taxon>
        <taxon>Eurotiomycetidae</taxon>
        <taxon>Eurotiales</taxon>
        <taxon>Trichocomaceae</taxon>
        <taxon>Talaromyces</taxon>
        <taxon>Talaromyces sect. Islandici</taxon>
    </lineage>
</organism>